<feature type="compositionally biased region" description="Basic and acidic residues" evidence="1">
    <location>
        <begin position="515"/>
        <end position="530"/>
    </location>
</feature>
<dbReference type="GO" id="GO:0006355">
    <property type="term" value="P:regulation of DNA-templated transcription"/>
    <property type="evidence" value="ECO:0007669"/>
    <property type="project" value="InterPro"/>
</dbReference>
<protein>
    <recommendedName>
        <fullName evidence="4">DDT domain-containing protein</fullName>
    </recommendedName>
</protein>
<sequence length="894" mass="103576">MLVLSLRVLEGKIMSKMKRKHACFHSHMQKTKDLFLLLLPVPGELRSSPSPSPEPNSQNHAPDSGNHDVATTSTTTRRSNRPARVCAIRAVSRLCSALQNPPATERKATKKEKRREYSQSPLPSPPPQLQQCSKVFTPLVEPPMPMQLPRWNLRCMWELASILNFLHLFRPFLNISLEFSAEEFESALLTPNDTLGDTYAFAQGNPSYYTNDTHTGYLDNRVMQEIEGLVALGNDILLVSKLIFDDMYFIISRANKTMKLKCRLLMQDIKSYIVNSLKHSVHLSTFRKERVGGDSHDISYWYEDDPTIGHRLYREIRKTKVVQLKKAKTRGDKLFSSKNRTEANMGKKLKIDMLPEIEKDHKVAMMVGRSSMTVLVMVDLRCWWGGEVVIGKWWCLCVAEIVASCDWRWGNKGEQWCYDSGQRQQLEHDGGNMVLKRKEKLLKKQQRQALLDTYMVVDRLPHFVIGNQLPTLLIHYYVLCITVLDHTSFFKNWVFYDYNQSINEAIKIIKQKQASPEHRLRRESEAKHEASLTNGKLSDPSHAPEHQNFGTSSPKLSDSDYDEEEHQTDVNRLRKRPTRYSEKEFIEEVLDEADFDSDDDIVGEAVYDEEYIEKHKQRRKLSSGSEGDEEYQQKQASPEHRLRRESEAKHEASLTNGKLSDPSHAPEHQNFGTSSPKLSDSDYDEEEHQTDVNRLRKRPTRYSEKEFIEEVLDEADFDSDDDIVGEAVYDEEYIEKHKQRRKLSSGSEGDEEYQWDVDNIEEEEEEDYDDDDDDDDDDEDEGSSSISEDSDKPHKSNQLQGRTRRETRRRSVDEMQSGIRRSNRSTRNRINYQQYEVSESETEFIKPDTSNVSADQSDASQNGEYMMESEDSDDNDFEDQEMKVEDEPATTYPE</sequence>
<feature type="compositionally biased region" description="Polar residues" evidence="1">
    <location>
        <begin position="848"/>
        <end position="863"/>
    </location>
</feature>
<dbReference type="PANTHER" id="PTHR14296">
    <property type="entry name" value="REMODELING AND SPACING FACTOR 1"/>
    <property type="match status" value="1"/>
</dbReference>
<dbReference type="STRING" id="3871.A0A1J7HI56"/>
<dbReference type="InterPro" id="IPR028938">
    <property type="entry name" value="Rsf1-like"/>
</dbReference>
<reference evidence="2 3" key="1">
    <citation type="journal article" date="2017" name="Plant Biotechnol. J.">
        <title>A comprehensive draft genome sequence for lupin (Lupinus angustifolius), an emerging health food: insights into plant-microbe interactions and legume evolution.</title>
        <authorList>
            <person name="Hane J.K."/>
            <person name="Ming Y."/>
            <person name="Kamphuis L.G."/>
            <person name="Nelson M.N."/>
            <person name="Garg G."/>
            <person name="Atkins C.A."/>
            <person name="Bayer P.E."/>
            <person name="Bravo A."/>
            <person name="Bringans S."/>
            <person name="Cannon S."/>
            <person name="Edwards D."/>
            <person name="Foley R."/>
            <person name="Gao L.L."/>
            <person name="Harrison M.J."/>
            <person name="Huang W."/>
            <person name="Hurgobin B."/>
            <person name="Li S."/>
            <person name="Liu C.W."/>
            <person name="McGrath A."/>
            <person name="Morahan G."/>
            <person name="Murray J."/>
            <person name="Weller J."/>
            <person name="Jian J."/>
            <person name="Singh K.B."/>
        </authorList>
    </citation>
    <scope>NUCLEOTIDE SEQUENCE [LARGE SCALE GENOMIC DNA]</scope>
    <source>
        <strain evidence="3">cv. Tanjil</strain>
        <tissue evidence="2">Whole plant</tissue>
    </source>
</reference>
<evidence type="ECO:0008006" key="4">
    <source>
        <dbReference type="Google" id="ProtNLM"/>
    </source>
</evidence>
<evidence type="ECO:0000256" key="1">
    <source>
        <dbReference type="SAM" id="MobiDB-lite"/>
    </source>
</evidence>
<evidence type="ECO:0000313" key="3">
    <source>
        <dbReference type="Proteomes" id="UP000188354"/>
    </source>
</evidence>
<feature type="region of interest" description="Disordered" evidence="1">
    <location>
        <begin position="513"/>
        <end position="575"/>
    </location>
</feature>
<dbReference type="GO" id="GO:0031213">
    <property type="term" value="C:RSF complex"/>
    <property type="evidence" value="ECO:0007669"/>
    <property type="project" value="InterPro"/>
</dbReference>
<dbReference type="Gramene" id="OIW00115">
    <property type="protein sequence ID" value="OIW00115"/>
    <property type="gene ID" value="TanjilG_29105"/>
</dbReference>
<gene>
    <name evidence="2" type="ORF">TanjilG_29105</name>
</gene>
<feature type="compositionally biased region" description="Acidic residues" evidence="1">
    <location>
        <begin position="709"/>
        <end position="733"/>
    </location>
</feature>
<dbReference type="AlphaFoldDB" id="A0A1J7HI56"/>
<dbReference type="Proteomes" id="UP000188354">
    <property type="component" value="Chromosome LG12"/>
</dbReference>
<feature type="compositionally biased region" description="Acidic residues" evidence="1">
    <location>
        <begin position="748"/>
        <end position="782"/>
    </location>
</feature>
<name>A0A1J7HI56_LUPAN</name>
<feature type="region of interest" description="Disordered" evidence="1">
    <location>
        <begin position="99"/>
        <end position="130"/>
    </location>
</feature>
<organism evidence="2 3">
    <name type="scientific">Lupinus angustifolius</name>
    <name type="common">Narrow-leaved blue lupine</name>
    <dbReference type="NCBI Taxonomy" id="3871"/>
    <lineage>
        <taxon>Eukaryota</taxon>
        <taxon>Viridiplantae</taxon>
        <taxon>Streptophyta</taxon>
        <taxon>Embryophyta</taxon>
        <taxon>Tracheophyta</taxon>
        <taxon>Spermatophyta</taxon>
        <taxon>Magnoliopsida</taxon>
        <taxon>eudicotyledons</taxon>
        <taxon>Gunneridae</taxon>
        <taxon>Pentapetalae</taxon>
        <taxon>rosids</taxon>
        <taxon>fabids</taxon>
        <taxon>Fabales</taxon>
        <taxon>Fabaceae</taxon>
        <taxon>Papilionoideae</taxon>
        <taxon>50 kb inversion clade</taxon>
        <taxon>genistoids sensu lato</taxon>
        <taxon>core genistoids</taxon>
        <taxon>Genisteae</taxon>
        <taxon>Lupinus</taxon>
    </lineage>
</organism>
<accession>A0A1J7HI56</accession>
<feature type="region of interest" description="Disordered" evidence="1">
    <location>
        <begin position="45"/>
        <end position="82"/>
    </location>
</feature>
<feature type="compositionally biased region" description="Acidic residues" evidence="1">
    <location>
        <begin position="867"/>
        <end position="879"/>
    </location>
</feature>
<feature type="compositionally biased region" description="Basic and acidic residues" evidence="1">
    <location>
        <begin position="637"/>
        <end position="652"/>
    </location>
</feature>
<dbReference type="EMBL" id="CM007372">
    <property type="protein sequence ID" value="OIW00115.1"/>
    <property type="molecule type" value="Genomic_DNA"/>
</dbReference>
<keyword evidence="3" id="KW-1185">Reference proteome</keyword>
<dbReference type="PANTHER" id="PTHR14296:SF3">
    <property type="entry name" value="DIKAR, ISOFORM F"/>
    <property type="match status" value="1"/>
</dbReference>
<proteinExistence type="predicted"/>
<evidence type="ECO:0000313" key="2">
    <source>
        <dbReference type="EMBL" id="OIW00115.1"/>
    </source>
</evidence>
<feature type="region of interest" description="Disordered" evidence="1">
    <location>
        <begin position="606"/>
        <end position="894"/>
    </location>
</feature>